<organism evidence="1 2">
    <name type="scientific">Thalictrum thalictroides</name>
    <name type="common">Rue-anemone</name>
    <name type="synonym">Anemone thalictroides</name>
    <dbReference type="NCBI Taxonomy" id="46969"/>
    <lineage>
        <taxon>Eukaryota</taxon>
        <taxon>Viridiplantae</taxon>
        <taxon>Streptophyta</taxon>
        <taxon>Embryophyta</taxon>
        <taxon>Tracheophyta</taxon>
        <taxon>Spermatophyta</taxon>
        <taxon>Magnoliopsida</taxon>
        <taxon>Ranunculales</taxon>
        <taxon>Ranunculaceae</taxon>
        <taxon>Thalictroideae</taxon>
        <taxon>Thalictrum</taxon>
    </lineage>
</organism>
<dbReference type="AlphaFoldDB" id="A0A7J6W4B5"/>
<dbReference type="Gene3D" id="1.10.238.10">
    <property type="entry name" value="EF-hand"/>
    <property type="match status" value="1"/>
</dbReference>
<protein>
    <submittedName>
        <fullName evidence="1">Uncharacterized protein</fullName>
    </submittedName>
</protein>
<evidence type="ECO:0000313" key="2">
    <source>
        <dbReference type="Proteomes" id="UP000554482"/>
    </source>
</evidence>
<sequence length="145" mass="15847">MLYSANFCSMTLMPITISFTLHVGCEPSLIIFAAYIESVLMHSLGIRIFLAISIPLDIAFNSRKRIDLTLEALKNSYMTSPATSISGSCAHQSERNVFQCFVFGPTKAGNSALLNSFLGRPFAENYAPTTTQCSAANVVEQFGLY</sequence>
<dbReference type="SUPFAM" id="SSF52540">
    <property type="entry name" value="P-loop containing nucleoside triphosphate hydrolases"/>
    <property type="match status" value="1"/>
</dbReference>
<accession>A0A7J6W4B5</accession>
<gene>
    <name evidence="1" type="ORF">FRX31_018194</name>
</gene>
<dbReference type="OrthoDB" id="10020961at2759"/>
<dbReference type="Proteomes" id="UP000554482">
    <property type="component" value="Unassembled WGS sequence"/>
</dbReference>
<reference evidence="1 2" key="1">
    <citation type="submission" date="2020-06" db="EMBL/GenBank/DDBJ databases">
        <title>Transcriptomic and genomic resources for Thalictrum thalictroides and T. hernandezii: Facilitating candidate gene discovery in an emerging model plant lineage.</title>
        <authorList>
            <person name="Arias T."/>
            <person name="Riano-Pachon D.M."/>
            <person name="Di Stilio V.S."/>
        </authorList>
    </citation>
    <scope>NUCLEOTIDE SEQUENCE [LARGE SCALE GENOMIC DNA]</scope>
    <source>
        <strain evidence="2">cv. WT478/WT964</strain>
        <tissue evidence="1">Leaves</tissue>
    </source>
</reference>
<dbReference type="EMBL" id="JABWDY010021704">
    <property type="protein sequence ID" value="KAF5192219.1"/>
    <property type="molecule type" value="Genomic_DNA"/>
</dbReference>
<proteinExistence type="predicted"/>
<evidence type="ECO:0000313" key="1">
    <source>
        <dbReference type="EMBL" id="KAF5192219.1"/>
    </source>
</evidence>
<name>A0A7J6W4B5_THATH</name>
<dbReference type="InterPro" id="IPR027417">
    <property type="entry name" value="P-loop_NTPase"/>
</dbReference>
<keyword evidence="2" id="KW-1185">Reference proteome</keyword>
<comment type="caution">
    <text evidence="1">The sequence shown here is derived from an EMBL/GenBank/DDBJ whole genome shotgun (WGS) entry which is preliminary data.</text>
</comment>